<dbReference type="PROSITE" id="PS51755">
    <property type="entry name" value="OMPR_PHOB"/>
    <property type="match status" value="1"/>
</dbReference>
<feature type="domain" description="OmpR/PhoB-type" evidence="3">
    <location>
        <begin position="3"/>
        <end position="101"/>
    </location>
</feature>
<evidence type="ECO:0000259" key="3">
    <source>
        <dbReference type="PROSITE" id="PS51755"/>
    </source>
</evidence>
<dbReference type="PANTHER" id="PTHR47691:SF3">
    <property type="entry name" value="HTH-TYPE TRANSCRIPTIONAL REGULATOR RV0890C-RELATED"/>
    <property type="match status" value="1"/>
</dbReference>
<comment type="caution">
    <text evidence="4">The sequence shown here is derived from an EMBL/GenBank/DDBJ whole genome shotgun (WGS) entry which is preliminary data.</text>
</comment>
<dbReference type="PRINTS" id="PR00364">
    <property type="entry name" value="DISEASERSIST"/>
</dbReference>
<gene>
    <name evidence="4" type="ORF">M8523_28235</name>
</gene>
<dbReference type="Proteomes" id="UP001165667">
    <property type="component" value="Unassembled WGS sequence"/>
</dbReference>
<dbReference type="Gene3D" id="3.40.50.300">
    <property type="entry name" value="P-loop containing nucleotide triphosphate hydrolases"/>
    <property type="match status" value="1"/>
</dbReference>
<sequence length="931" mass="100494">MVDDSLCFGTFELRPKQAVLLDGGRRIPLGSRALAILTVLARRAGGLVTTDELIQFAWPGVIVEESNVRVQVAALRKALRDGMHGQRYIVNESGRGYRFIAPIVSAALSGLEPRSEVIRWHQRAPSLPLIGRDKAIADVVERLGRERMLTLVGPGGIGKTSVAMSCMARLADLGRKEICFVDLSTLDDPSRVAAAIASALHLPLSGEPIPVILRALRGQSALIVLDSCEHVIVAAATLAETLLLSCSGIGIMATSREALRCKGEAVYRLPPLQVPPNEDAPSATDITAFSAVQLFAERAATSLNPVSITPMNAGTVARICRQLDGLPLALELAAACAGTLGLDILASGLGDRLNLLTQGRRTIARHETLRAMLDWSHDLLADDHRAVLESLSVFRTAFTLNGAIAVAQMDGVSETDVVAAVLQLAATSLLHVDKADTTAIYRLLDTTRVYATEKLVASGRLDQARRQHADYVRMRLAAAEAEWKAARQDDWWARNGSLVEDVQAALDWAFSPEGDARTGIELTISSAPLWLGRSQLGEYWTRVTQSLNRLIATDLGGGREEMQLQLALGHLVFHIHGPGPAEVLAFQRALEIAESTDDVPSMTTAVWALAHERGVMGDHPAAMSLCNKLIALGESEGNLETAAIASRTLALTKFRQGNLVEAQRIGEALVAEHRPVGPSFGTVYRYDQTTASRANLACVLWIRGHADRALEMVRGAVADAAEARNPSSLCYILSSCACPLAFWSGDNELAAHYIDLLASETQRNAFAYMQGWADRYRRIWTARKAGVDVAGSNIIPGVSNLIWFDRQILVSIEAGLLSGPDLVDTGARQASWCGAEVLRAEGERALRSSETDRQVLAERLFVEALDVAREQGALAWELRAAISLASSKRKGKQPHAAFGILQPVLERFSEGFETTDLLAASVLLNELRNSA</sequence>
<dbReference type="InterPro" id="IPR001867">
    <property type="entry name" value="OmpR/PhoB-type_DNA-bd"/>
</dbReference>
<dbReference type="AlphaFoldDB" id="A0AA42CQW4"/>
<dbReference type="GO" id="GO:0000160">
    <property type="term" value="P:phosphorelay signal transduction system"/>
    <property type="evidence" value="ECO:0007669"/>
    <property type="project" value="InterPro"/>
</dbReference>
<dbReference type="Gene3D" id="1.25.40.10">
    <property type="entry name" value="Tetratricopeptide repeat domain"/>
    <property type="match status" value="1"/>
</dbReference>
<name>A0AA42CQW4_9HYPH</name>
<dbReference type="InterPro" id="IPR011990">
    <property type="entry name" value="TPR-like_helical_dom_sf"/>
</dbReference>
<dbReference type="SUPFAM" id="SSF46894">
    <property type="entry name" value="C-terminal effector domain of the bipartite response regulators"/>
    <property type="match status" value="1"/>
</dbReference>
<keyword evidence="5" id="KW-1185">Reference proteome</keyword>
<keyword evidence="1 2" id="KW-0238">DNA-binding</keyword>
<accession>A0AA42CQW4</accession>
<dbReference type="CDD" id="cd00383">
    <property type="entry name" value="trans_reg_C"/>
    <property type="match status" value="1"/>
</dbReference>
<dbReference type="InterPro" id="IPR016032">
    <property type="entry name" value="Sig_transdc_resp-reg_C-effctor"/>
</dbReference>
<protein>
    <submittedName>
        <fullName evidence="4">Helix-turn-helix transcriptional regulator</fullName>
    </submittedName>
</protein>
<proteinExistence type="predicted"/>
<evidence type="ECO:0000313" key="4">
    <source>
        <dbReference type="EMBL" id="MCW6511852.1"/>
    </source>
</evidence>
<evidence type="ECO:0000256" key="2">
    <source>
        <dbReference type="PROSITE-ProRule" id="PRU01091"/>
    </source>
</evidence>
<dbReference type="Gene3D" id="1.10.10.10">
    <property type="entry name" value="Winged helix-like DNA-binding domain superfamily/Winged helix DNA-binding domain"/>
    <property type="match status" value="1"/>
</dbReference>
<dbReference type="SUPFAM" id="SSF52540">
    <property type="entry name" value="P-loop containing nucleoside triphosphate hydrolases"/>
    <property type="match status" value="1"/>
</dbReference>
<dbReference type="GO" id="GO:0006355">
    <property type="term" value="P:regulation of DNA-templated transcription"/>
    <property type="evidence" value="ECO:0007669"/>
    <property type="project" value="InterPro"/>
</dbReference>
<dbReference type="InterPro" id="IPR036388">
    <property type="entry name" value="WH-like_DNA-bd_sf"/>
</dbReference>
<dbReference type="SMART" id="SM00862">
    <property type="entry name" value="Trans_reg_C"/>
    <property type="match status" value="1"/>
</dbReference>
<dbReference type="InterPro" id="IPR027417">
    <property type="entry name" value="P-loop_NTPase"/>
</dbReference>
<reference evidence="4" key="1">
    <citation type="submission" date="2022-05" db="EMBL/GenBank/DDBJ databases">
        <authorList>
            <person name="Pankratov T."/>
        </authorList>
    </citation>
    <scope>NUCLEOTIDE SEQUENCE</scope>
    <source>
        <strain evidence="4">BP6-180914</strain>
    </source>
</reference>
<dbReference type="SUPFAM" id="SSF48452">
    <property type="entry name" value="TPR-like"/>
    <property type="match status" value="1"/>
</dbReference>
<dbReference type="Pfam" id="PF00486">
    <property type="entry name" value="Trans_reg_C"/>
    <property type="match status" value="1"/>
</dbReference>
<dbReference type="GO" id="GO:0003677">
    <property type="term" value="F:DNA binding"/>
    <property type="evidence" value="ECO:0007669"/>
    <property type="project" value="UniProtKB-UniRule"/>
</dbReference>
<evidence type="ECO:0000256" key="1">
    <source>
        <dbReference type="ARBA" id="ARBA00023125"/>
    </source>
</evidence>
<dbReference type="RefSeq" id="WP_282588231.1">
    <property type="nucleotide sequence ID" value="NZ_JAMOIM010000034.1"/>
</dbReference>
<dbReference type="PANTHER" id="PTHR47691">
    <property type="entry name" value="REGULATOR-RELATED"/>
    <property type="match status" value="1"/>
</dbReference>
<organism evidence="4 5">
    <name type="scientific">Lichenifustis flavocetrariae</name>
    <dbReference type="NCBI Taxonomy" id="2949735"/>
    <lineage>
        <taxon>Bacteria</taxon>
        <taxon>Pseudomonadati</taxon>
        <taxon>Pseudomonadota</taxon>
        <taxon>Alphaproteobacteria</taxon>
        <taxon>Hyphomicrobiales</taxon>
        <taxon>Lichenihabitantaceae</taxon>
        <taxon>Lichenifustis</taxon>
    </lineage>
</organism>
<feature type="DNA-binding region" description="OmpR/PhoB-type" evidence="2">
    <location>
        <begin position="3"/>
        <end position="101"/>
    </location>
</feature>
<evidence type="ECO:0000313" key="5">
    <source>
        <dbReference type="Proteomes" id="UP001165667"/>
    </source>
</evidence>
<dbReference type="EMBL" id="JAMOIM010000034">
    <property type="protein sequence ID" value="MCW6511852.1"/>
    <property type="molecule type" value="Genomic_DNA"/>
</dbReference>